<dbReference type="RefSeq" id="WP_315604278.1">
    <property type="nucleotide sequence ID" value="NZ_CP130318.1"/>
</dbReference>
<dbReference type="KEGG" id="paun:MJA45_23245"/>
<feature type="domain" description="HTH cro/C1-type" evidence="2">
    <location>
        <begin position="5"/>
        <end position="59"/>
    </location>
</feature>
<dbReference type="SUPFAM" id="SSF47413">
    <property type="entry name" value="lambda repressor-like DNA-binding domains"/>
    <property type="match status" value="1"/>
</dbReference>
<dbReference type="PROSITE" id="PS50943">
    <property type="entry name" value="HTH_CROC1"/>
    <property type="match status" value="1"/>
</dbReference>
<dbReference type="PANTHER" id="PTHR46558:SF4">
    <property type="entry name" value="DNA-BIDING PHAGE PROTEIN"/>
    <property type="match status" value="1"/>
</dbReference>
<gene>
    <name evidence="3" type="ORF">MJA45_23245</name>
</gene>
<proteinExistence type="predicted"/>
<dbReference type="Pfam" id="PF01381">
    <property type="entry name" value="HTH_3"/>
    <property type="match status" value="1"/>
</dbReference>
<accession>A0AA96LCB3</accession>
<evidence type="ECO:0000259" key="2">
    <source>
        <dbReference type="PROSITE" id="PS50943"/>
    </source>
</evidence>
<keyword evidence="1" id="KW-0238">DNA-binding</keyword>
<organism evidence="3 4">
    <name type="scientific">Paenibacillus aurantius</name>
    <dbReference type="NCBI Taxonomy" id="2918900"/>
    <lineage>
        <taxon>Bacteria</taxon>
        <taxon>Bacillati</taxon>
        <taxon>Bacillota</taxon>
        <taxon>Bacilli</taxon>
        <taxon>Bacillales</taxon>
        <taxon>Paenibacillaceae</taxon>
        <taxon>Paenibacillus</taxon>
    </lineage>
</organism>
<evidence type="ECO:0000313" key="4">
    <source>
        <dbReference type="Proteomes" id="UP001305702"/>
    </source>
</evidence>
<dbReference type="CDD" id="cd00093">
    <property type="entry name" value="HTH_XRE"/>
    <property type="match status" value="1"/>
</dbReference>
<evidence type="ECO:0000313" key="3">
    <source>
        <dbReference type="EMBL" id="WNQ10504.1"/>
    </source>
</evidence>
<reference evidence="3 4" key="1">
    <citation type="submission" date="2022-02" db="EMBL/GenBank/DDBJ databases">
        <title>Paenibacillus sp. MBLB1776 Whole Genome Shotgun Sequencing.</title>
        <authorList>
            <person name="Hwang C.Y."/>
            <person name="Cho E.-S."/>
            <person name="Seo M.-J."/>
        </authorList>
    </citation>
    <scope>NUCLEOTIDE SEQUENCE [LARGE SCALE GENOMIC DNA]</scope>
    <source>
        <strain evidence="3 4">MBLB1776</strain>
    </source>
</reference>
<dbReference type="SMART" id="SM00530">
    <property type="entry name" value="HTH_XRE"/>
    <property type="match status" value="1"/>
</dbReference>
<dbReference type="PANTHER" id="PTHR46558">
    <property type="entry name" value="TRACRIPTIONAL REGULATORY PROTEIN-RELATED-RELATED"/>
    <property type="match status" value="1"/>
</dbReference>
<dbReference type="EMBL" id="CP130318">
    <property type="protein sequence ID" value="WNQ10504.1"/>
    <property type="molecule type" value="Genomic_DNA"/>
</dbReference>
<dbReference type="Proteomes" id="UP001305702">
    <property type="component" value="Chromosome"/>
</dbReference>
<keyword evidence="4" id="KW-1185">Reference proteome</keyword>
<name>A0AA96LCB3_9BACL</name>
<evidence type="ECO:0000256" key="1">
    <source>
        <dbReference type="ARBA" id="ARBA00023125"/>
    </source>
</evidence>
<dbReference type="Gene3D" id="1.10.260.40">
    <property type="entry name" value="lambda repressor-like DNA-binding domains"/>
    <property type="match status" value="1"/>
</dbReference>
<sequence length="70" mass="7988">MKNRIRELRAGKGWTQEKLSELAGVSRQTIISVENGKFNPSLTLAYTIARAFGLTIEEIFIFEEEGRERS</sequence>
<dbReference type="GO" id="GO:0003677">
    <property type="term" value="F:DNA binding"/>
    <property type="evidence" value="ECO:0007669"/>
    <property type="project" value="UniProtKB-KW"/>
</dbReference>
<dbReference type="AlphaFoldDB" id="A0AA96LCB3"/>
<dbReference type="InterPro" id="IPR010982">
    <property type="entry name" value="Lambda_DNA-bd_dom_sf"/>
</dbReference>
<dbReference type="InterPro" id="IPR001387">
    <property type="entry name" value="Cro/C1-type_HTH"/>
</dbReference>
<protein>
    <submittedName>
        <fullName evidence="3">Helix-turn-helix transcriptional regulator</fullName>
    </submittedName>
</protein>